<evidence type="ECO:0000256" key="2">
    <source>
        <dbReference type="SAM" id="Phobius"/>
    </source>
</evidence>
<feature type="transmembrane region" description="Helical" evidence="2">
    <location>
        <begin position="20"/>
        <end position="39"/>
    </location>
</feature>
<evidence type="ECO:0000313" key="4">
    <source>
        <dbReference type="Proteomes" id="UP000523863"/>
    </source>
</evidence>
<comment type="caution">
    <text evidence="3">The sequence shown here is derived from an EMBL/GenBank/DDBJ whole genome shotgun (WGS) entry which is preliminary data.</text>
</comment>
<keyword evidence="2" id="KW-0472">Membrane</keyword>
<evidence type="ECO:0008006" key="5">
    <source>
        <dbReference type="Google" id="ProtNLM"/>
    </source>
</evidence>
<accession>A0A7W8YD16</accession>
<feature type="transmembrane region" description="Helical" evidence="2">
    <location>
        <begin position="100"/>
        <end position="117"/>
    </location>
</feature>
<feature type="transmembrane region" description="Helical" evidence="2">
    <location>
        <begin position="123"/>
        <end position="143"/>
    </location>
</feature>
<organism evidence="3 4">
    <name type="scientific">Neomicrococcus lactis</name>
    <dbReference type="NCBI Taxonomy" id="732241"/>
    <lineage>
        <taxon>Bacteria</taxon>
        <taxon>Bacillati</taxon>
        <taxon>Actinomycetota</taxon>
        <taxon>Actinomycetes</taxon>
        <taxon>Micrococcales</taxon>
        <taxon>Micrococcaceae</taxon>
        <taxon>Neomicrococcus</taxon>
    </lineage>
</organism>
<feature type="region of interest" description="Disordered" evidence="1">
    <location>
        <begin position="198"/>
        <end position="275"/>
    </location>
</feature>
<dbReference type="EMBL" id="JACHBL010000001">
    <property type="protein sequence ID" value="MBB5599308.1"/>
    <property type="molecule type" value="Genomic_DNA"/>
</dbReference>
<sequence>MNAGSDRLTGTLGKLTVRDIVVMGGALLCVIASLIPRYVASSTTGLYLPGIDGLWMNNWTLTSNLFENLVKGVFPLVVAILFVIRRYADKSRFTIGSLSLDQFAAVSGIAAALAHVIEFANIINIAPALGLIGSAAIILGTSLSRYVGLFRKDFVPSDRALLSSDVVLTEARPRAPKPSSAPQESVTTYDDAAHLPAAAAATSAVSRETDATDSAPVETAGPEPIRPEPVTPEAVRAESASIESAASKSERTESARTEPARKESSREESMKEEDEVEEFGHVASADRHDDETSAFWFAVPSERHAVDPNTGQQLFALEPGSWILALEDRGQEFVVQHTDGKIGVLRDLRDVERG</sequence>
<evidence type="ECO:0000256" key="1">
    <source>
        <dbReference type="SAM" id="MobiDB-lite"/>
    </source>
</evidence>
<feature type="compositionally biased region" description="Basic and acidic residues" evidence="1">
    <location>
        <begin position="248"/>
        <end position="269"/>
    </location>
</feature>
<keyword evidence="4" id="KW-1185">Reference proteome</keyword>
<feature type="compositionally biased region" description="Low complexity" evidence="1">
    <location>
        <begin position="233"/>
        <end position="247"/>
    </location>
</feature>
<dbReference type="RefSeq" id="WP_183644220.1">
    <property type="nucleotide sequence ID" value="NZ_JACHBL010000001.1"/>
</dbReference>
<reference evidence="3 4" key="1">
    <citation type="submission" date="2020-08" db="EMBL/GenBank/DDBJ databases">
        <title>Sequencing the genomes of 1000 actinobacteria strains.</title>
        <authorList>
            <person name="Klenk H.-P."/>
        </authorList>
    </citation>
    <scope>NUCLEOTIDE SEQUENCE [LARGE SCALE GENOMIC DNA]</scope>
    <source>
        <strain evidence="3 4">DSM 23694</strain>
    </source>
</reference>
<proteinExistence type="predicted"/>
<gene>
    <name evidence="3" type="ORF">BKA12_002388</name>
</gene>
<name>A0A7W8YD16_9MICC</name>
<keyword evidence="2" id="KW-1133">Transmembrane helix</keyword>
<evidence type="ECO:0000313" key="3">
    <source>
        <dbReference type="EMBL" id="MBB5599308.1"/>
    </source>
</evidence>
<dbReference type="Proteomes" id="UP000523863">
    <property type="component" value="Unassembled WGS sequence"/>
</dbReference>
<dbReference type="AlphaFoldDB" id="A0A7W8YD16"/>
<keyword evidence="2" id="KW-0812">Transmembrane</keyword>
<protein>
    <recommendedName>
        <fullName evidence="5">DUF2637 domain-containing protein</fullName>
    </recommendedName>
</protein>
<feature type="transmembrane region" description="Helical" evidence="2">
    <location>
        <begin position="69"/>
        <end position="88"/>
    </location>
</feature>